<protein>
    <submittedName>
        <fullName evidence="2">Iron(III) transport system substrate-binding protein</fullName>
    </submittedName>
</protein>
<dbReference type="OrthoDB" id="9791045at2"/>
<dbReference type="SUPFAM" id="SSF53850">
    <property type="entry name" value="Periplasmic binding protein-like II"/>
    <property type="match status" value="1"/>
</dbReference>
<evidence type="ECO:0000313" key="2">
    <source>
        <dbReference type="EMBL" id="SFH67757.1"/>
    </source>
</evidence>
<dbReference type="InterPro" id="IPR026045">
    <property type="entry name" value="Ferric-bd"/>
</dbReference>
<evidence type="ECO:0000256" key="1">
    <source>
        <dbReference type="ARBA" id="ARBA00022729"/>
    </source>
</evidence>
<dbReference type="RefSeq" id="WP_092047728.1">
    <property type="nucleotide sequence ID" value="NZ_FOQD01000002.1"/>
</dbReference>
<dbReference type="Pfam" id="PF13531">
    <property type="entry name" value="SBP_bac_11"/>
    <property type="match status" value="1"/>
</dbReference>
<dbReference type="PIRSF" id="PIRSF002825">
    <property type="entry name" value="CfbpA"/>
    <property type="match status" value="1"/>
</dbReference>
<accession>A0A1I3BZL8</accession>
<dbReference type="Proteomes" id="UP000199518">
    <property type="component" value="Unassembled WGS sequence"/>
</dbReference>
<gene>
    <name evidence="2" type="ORF">SAMN05421753_10218</name>
</gene>
<sequence>MKTAVGVSLFLLAVGLGWAAVSERRQGAVVVYCAHDLDFAQQILDDFTKATGINVVVVGDTEATKSVGLVERLLAERDHPRCDLFWNNEPLGTMLLAEQGLLEPYRGSGYDRMDEMYRDPEGRWVGFAGRLRVWIINREKMSATHDAVIERFIGSDLSRFAIAKPLFGTTLTHCSIVWKHDGEDTFQNWFRSLHPRGAQIVPGNGPVKNLVAQGACDFGWTDTDDFFIAKDDGAPVEMIPIRIESETICLPNTVAIMRGAEHLKEAQQLADYLLSKETELKLAKSASRQIPLGDEIDDKALPEDVRKLLKWSAEALDFRRAAAAREPCLKWLRQELTQ</sequence>
<dbReference type="STRING" id="1576369.SAMN05421753_10218"/>
<evidence type="ECO:0000313" key="3">
    <source>
        <dbReference type="Proteomes" id="UP000199518"/>
    </source>
</evidence>
<keyword evidence="1" id="KW-0732">Signal</keyword>
<organism evidence="2 3">
    <name type="scientific">Planctomicrobium piriforme</name>
    <dbReference type="NCBI Taxonomy" id="1576369"/>
    <lineage>
        <taxon>Bacteria</taxon>
        <taxon>Pseudomonadati</taxon>
        <taxon>Planctomycetota</taxon>
        <taxon>Planctomycetia</taxon>
        <taxon>Planctomycetales</taxon>
        <taxon>Planctomycetaceae</taxon>
        <taxon>Planctomicrobium</taxon>
    </lineage>
</organism>
<keyword evidence="3" id="KW-1185">Reference proteome</keyword>
<name>A0A1I3BZL8_9PLAN</name>
<dbReference type="AlphaFoldDB" id="A0A1I3BZL8"/>
<reference evidence="3" key="1">
    <citation type="submission" date="2016-10" db="EMBL/GenBank/DDBJ databases">
        <authorList>
            <person name="Varghese N."/>
            <person name="Submissions S."/>
        </authorList>
    </citation>
    <scope>NUCLEOTIDE SEQUENCE [LARGE SCALE GENOMIC DNA]</scope>
    <source>
        <strain evidence="3">DSM 26348</strain>
    </source>
</reference>
<dbReference type="EMBL" id="FOQD01000002">
    <property type="protein sequence ID" value="SFH67757.1"/>
    <property type="molecule type" value="Genomic_DNA"/>
</dbReference>
<dbReference type="PANTHER" id="PTHR30006:SF24">
    <property type="entry name" value="SLL0237 PROTEIN"/>
    <property type="match status" value="1"/>
</dbReference>
<dbReference type="PANTHER" id="PTHR30006">
    <property type="entry name" value="THIAMINE-BINDING PERIPLASMIC PROTEIN-RELATED"/>
    <property type="match status" value="1"/>
</dbReference>
<dbReference type="Gene3D" id="3.40.190.10">
    <property type="entry name" value="Periplasmic binding protein-like II"/>
    <property type="match status" value="2"/>
</dbReference>
<proteinExistence type="predicted"/>